<reference evidence="5 6" key="1">
    <citation type="submission" date="2021-10" db="EMBL/GenBank/DDBJ databases">
        <title>Lutispora strain m25 sp. nov., a thermophilic, non-spore-forming bacterium isolated from a lab-scale methanogenic bioreactor digesting anaerobic sludge.</title>
        <authorList>
            <person name="El Houari A."/>
            <person name="Mcdonald J."/>
        </authorList>
    </citation>
    <scope>NUCLEOTIDE SEQUENCE [LARGE SCALE GENOMIC DNA]</scope>
    <source>
        <strain evidence="6">m25</strain>
    </source>
</reference>
<evidence type="ECO:0000256" key="2">
    <source>
        <dbReference type="ARBA" id="ARBA00022840"/>
    </source>
</evidence>
<protein>
    <submittedName>
        <fullName evidence="5">Protein kinase</fullName>
    </submittedName>
</protein>
<dbReference type="SMART" id="SM00220">
    <property type="entry name" value="S_TKc"/>
    <property type="match status" value="1"/>
</dbReference>
<dbReference type="PROSITE" id="PS00108">
    <property type="entry name" value="PROTEIN_KINASE_ST"/>
    <property type="match status" value="1"/>
</dbReference>
<dbReference type="EMBL" id="JAJEKE010000013">
    <property type="protein sequence ID" value="MCQ1530582.1"/>
    <property type="molecule type" value="Genomic_DNA"/>
</dbReference>
<feature type="transmembrane region" description="Helical" evidence="3">
    <location>
        <begin position="194"/>
        <end position="212"/>
    </location>
</feature>
<dbReference type="PANTHER" id="PTHR24346:SF30">
    <property type="entry name" value="MATERNAL EMBRYONIC LEUCINE ZIPPER KINASE"/>
    <property type="match status" value="1"/>
</dbReference>
<keyword evidence="3" id="KW-1133">Transmembrane helix</keyword>
<keyword evidence="6" id="KW-1185">Reference proteome</keyword>
<evidence type="ECO:0000256" key="1">
    <source>
        <dbReference type="ARBA" id="ARBA00022741"/>
    </source>
</evidence>
<sequence length="304" mass="34962">MKLLPKLIMYNIINKEITGRWYKSKYKIIRLIGNGGVGEIYLAAHEKRGLVALKISRSMLSITREYDNMKKCEGKNYLPMVYELDDFETHGEAYHFFAMEYIDGYDLSKVMKSDLPLKLKLEIFIIILRIIEDINEEGLIYSDLKHENIMVDSRNLFIRFVDFGSLTPMGGIIKEYTPLYDRYSWKMGDRTADAAYQVFSAAVLLMTLILGYKLRPDKNNILSIRRALVKNNTPEALAELIEKALKGEIKNCRLFYEKLVNVDISVKKQSIKLNALLDSIIAILIFLLGVVLVNLKALTPISLF</sequence>
<accession>A0ABT1NH44</accession>
<keyword evidence="3" id="KW-0812">Transmembrane</keyword>
<organism evidence="5 6">
    <name type="scientific">Lutispora saccharofermentans</name>
    <dbReference type="NCBI Taxonomy" id="3024236"/>
    <lineage>
        <taxon>Bacteria</taxon>
        <taxon>Bacillati</taxon>
        <taxon>Bacillota</taxon>
        <taxon>Clostridia</taxon>
        <taxon>Lutisporales</taxon>
        <taxon>Lutisporaceae</taxon>
        <taxon>Lutispora</taxon>
    </lineage>
</organism>
<comment type="caution">
    <text evidence="5">The sequence shown here is derived from an EMBL/GenBank/DDBJ whole genome shotgun (WGS) entry which is preliminary data.</text>
</comment>
<dbReference type="PANTHER" id="PTHR24346">
    <property type="entry name" value="MAP/MICROTUBULE AFFINITY-REGULATING KINASE"/>
    <property type="match status" value="1"/>
</dbReference>
<evidence type="ECO:0000313" key="6">
    <source>
        <dbReference type="Proteomes" id="UP001651880"/>
    </source>
</evidence>
<keyword evidence="5" id="KW-0808">Transferase</keyword>
<proteinExistence type="predicted"/>
<dbReference type="Pfam" id="PF00069">
    <property type="entry name" value="Pkinase"/>
    <property type="match status" value="1"/>
</dbReference>
<evidence type="ECO:0000259" key="4">
    <source>
        <dbReference type="PROSITE" id="PS50011"/>
    </source>
</evidence>
<keyword evidence="2" id="KW-0067">ATP-binding</keyword>
<keyword evidence="5" id="KW-0418">Kinase</keyword>
<keyword evidence="3" id="KW-0472">Membrane</keyword>
<dbReference type="Gene3D" id="1.10.510.10">
    <property type="entry name" value="Transferase(Phosphotransferase) domain 1"/>
    <property type="match status" value="1"/>
</dbReference>
<dbReference type="PROSITE" id="PS50011">
    <property type="entry name" value="PROTEIN_KINASE_DOM"/>
    <property type="match status" value="1"/>
</dbReference>
<evidence type="ECO:0000313" key="5">
    <source>
        <dbReference type="EMBL" id="MCQ1530582.1"/>
    </source>
</evidence>
<dbReference type="InterPro" id="IPR008271">
    <property type="entry name" value="Ser/Thr_kinase_AS"/>
</dbReference>
<dbReference type="GO" id="GO:0016301">
    <property type="term" value="F:kinase activity"/>
    <property type="evidence" value="ECO:0007669"/>
    <property type="project" value="UniProtKB-KW"/>
</dbReference>
<dbReference type="RefSeq" id="WP_255228106.1">
    <property type="nucleotide sequence ID" value="NZ_JAJEKE010000013.1"/>
</dbReference>
<dbReference type="InterPro" id="IPR011009">
    <property type="entry name" value="Kinase-like_dom_sf"/>
</dbReference>
<name>A0ABT1NH44_9FIRM</name>
<feature type="domain" description="Protein kinase" evidence="4">
    <location>
        <begin position="26"/>
        <end position="266"/>
    </location>
</feature>
<dbReference type="SUPFAM" id="SSF56112">
    <property type="entry name" value="Protein kinase-like (PK-like)"/>
    <property type="match status" value="1"/>
</dbReference>
<evidence type="ECO:0000256" key="3">
    <source>
        <dbReference type="SAM" id="Phobius"/>
    </source>
</evidence>
<feature type="transmembrane region" description="Helical" evidence="3">
    <location>
        <begin position="275"/>
        <end position="295"/>
    </location>
</feature>
<gene>
    <name evidence="5" type="ORF">LJD61_13630</name>
</gene>
<keyword evidence="1" id="KW-0547">Nucleotide-binding</keyword>
<dbReference type="InterPro" id="IPR000719">
    <property type="entry name" value="Prot_kinase_dom"/>
</dbReference>
<dbReference type="Proteomes" id="UP001651880">
    <property type="component" value="Unassembled WGS sequence"/>
</dbReference>